<gene>
    <name evidence="3" type="ORF">B0H16DRAFT_1876698</name>
</gene>
<reference evidence="3" key="1">
    <citation type="submission" date="2023-03" db="EMBL/GenBank/DDBJ databases">
        <title>Massive genome expansion in bonnet fungi (Mycena s.s.) driven by repeated elements and novel gene families across ecological guilds.</title>
        <authorList>
            <consortium name="Lawrence Berkeley National Laboratory"/>
            <person name="Harder C.B."/>
            <person name="Miyauchi S."/>
            <person name="Viragh M."/>
            <person name="Kuo A."/>
            <person name="Thoen E."/>
            <person name="Andreopoulos B."/>
            <person name="Lu D."/>
            <person name="Skrede I."/>
            <person name="Drula E."/>
            <person name="Henrissat B."/>
            <person name="Morin E."/>
            <person name="Kohler A."/>
            <person name="Barry K."/>
            <person name="LaButti K."/>
            <person name="Morin E."/>
            <person name="Salamov A."/>
            <person name="Lipzen A."/>
            <person name="Mereny Z."/>
            <person name="Hegedus B."/>
            <person name="Baldrian P."/>
            <person name="Stursova M."/>
            <person name="Weitz H."/>
            <person name="Taylor A."/>
            <person name="Grigoriev I.V."/>
            <person name="Nagy L.G."/>
            <person name="Martin F."/>
            <person name="Kauserud H."/>
        </authorList>
    </citation>
    <scope>NUCLEOTIDE SEQUENCE</scope>
    <source>
        <strain evidence="3">CBHHK182m</strain>
    </source>
</reference>
<feature type="region of interest" description="Disordered" evidence="1">
    <location>
        <begin position="168"/>
        <end position="213"/>
    </location>
</feature>
<comment type="caution">
    <text evidence="3">The sequence shown here is derived from an EMBL/GenBank/DDBJ whole genome shotgun (WGS) entry which is preliminary data.</text>
</comment>
<evidence type="ECO:0000313" key="4">
    <source>
        <dbReference type="Proteomes" id="UP001215598"/>
    </source>
</evidence>
<accession>A0AAD7KEU4</accession>
<dbReference type="Pfam" id="PF21962">
    <property type="entry name" value="DUF6924"/>
    <property type="match status" value="1"/>
</dbReference>
<keyword evidence="4" id="KW-1185">Reference proteome</keyword>
<evidence type="ECO:0000313" key="3">
    <source>
        <dbReference type="EMBL" id="KAJ7784150.1"/>
    </source>
</evidence>
<dbReference type="EMBL" id="JARKIB010000002">
    <property type="protein sequence ID" value="KAJ7784150.1"/>
    <property type="molecule type" value="Genomic_DNA"/>
</dbReference>
<evidence type="ECO:0000256" key="1">
    <source>
        <dbReference type="SAM" id="MobiDB-lite"/>
    </source>
</evidence>
<dbReference type="Proteomes" id="UP001215598">
    <property type="component" value="Unassembled WGS sequence"/>
</dbReference>
<evidence type="ECO:0000259" key="2">
    <source>
        <dbReference type="Pfam" id="PF21962"/>
    </source>
</evidence>
<feature type="compositionally biased region" description="Acidic residues" evidence="1">
    <location>
        <begin position="185"/>
        <end position="194"/>
    </location>
</feature>
<sequence>MANNFAVFVTAARPSAKALNRAFLLIQDFEFGEYPEDSRWTLTTSKEAPSEVPPATVLPIPDISDNNAFASSSMAEINAFIRDNEDFMAKMGVSAGDWLIIDQKGLETSTCLVCEQIYNPGEDEEGGEGEAGMTGEFRACRLPYEQAWSMICNLDIANMGFEEFVDEDAGEQEDGSWKWVSFDPSNEDTEEETAEEAKRRAALQELRDGGYAD</sequence>
<feature type="domain" description="DUF6924" evidence="2">
    <location>
        <begin position="62"/>
        <end position="170"/>
    </location>
</feature>
<dbReference type="InterPro" id="IPR053832">
    <property type="entry name" value="DUF6924"/>
</dbReference>
<proteinExistence type="predicted"/>
<dbReference type="AlphaFoldDB" id="A0AAD7KEU4"/>
<protein>
    <recommendedName>
        <fullName evidence="2">DUF6924 domain-containing protein</fullName>
    </recommendedName>
</protein>
<name>A0AAD7KEU4_9AGAR</name>
<organism evidence="3 4">
    <name type="scientific">Mycena metata</name>
    <dbReference type="NCBI Taxonomy" id="1033252"/>
    <lineage>
        <taxon>Eukaryota</taxon>
        <taxon>Fungi</taxon>
        <taxon>Dikarya</taxon>
        <taxon>Basidiomycota</taxon>
        <taxon>Agaricomycotina</taxon>
        <taxon>Agaricomycetes</taxon>
        <taxon>Agaricomycetidae</taxon>
        <taxon>Agaricales</taxon>
        <taxon>Marasmiineae</taxon>
        <taxon>Mycenaceae</taxon>
        <taxon>Mycena</taxon>
    </lineage>
</organism>